<sequence length="117" mass="12360">MWRRWVLGWAGALLLAGCLFNDESARLSIVRSSATEASVIFFAGKAAAEEVALFVGGDGLSVQDARCRPQGRGQGCELGTVAAESSYTLQVRGSKLSANVTFYRPGSSVPKFIATGE</sequence>
<evidence type="ECO:0000313" key="2">
    <source>
        <dbReference type="Proteomes" id="UP000265715"/>
    </source>
</evidence>
<dbReference type="PROSITE" id="PS51257">
    <property type="entry name" value="PROKAR_LIPOPROTEIN"/>
    <property type="match status" value="1"/>
</dbReference>
<evidence type="ECO:0008006" key="3">
    <source>
        <dbReference type="Google" id="ProtNLM"/>
    </source>
</evidence>
<dbReference type="Proteomes" id="UP000265715">
    <property type="component" value="Unassembled WGS sequence"/>
</dbReference>
<evidence type="ECO:0000313" key="1">
    <source>
        <dbReference type="EMBL" id="RIH77135.1"/>
    </source>
</evidence>
<accession>A0A399DY52</accession>
<dbReference type="AlphaFoldDB" id="A0A399DY52"/>
<protein>
    <recommendedName>
        <fullName evidence="3">Lipoprotein</fullName>
    </recommendedName>
</protein>
<keyword evidence="2" id="KW-1185">Reference proteome</keyword>
<dbReference type="RefSeq" id="WP_147372959.1">
    <property type="nucleotide sequence ID" value="NZ_QXDL01000296.1"/>
</dbReference>
<proteinExistence type="predicted"/>
<name>A0A399DY52_9DEIN</name>
<organism evidence="1 2">
    <name type="scientific">Calidithermus terrae</name>
    <dbReference type="NCBI Taxonomy" id="1408545"/>
    <lineage>
        <taxon>Bacteria</taxon>
        <taxon>Thermotogati</taxon>
        <taxon>Deinococcota</taxon>
        <taxon>Deinococci</taxon>
        <taxon>Thermales</taxon>
        <taxon>Thermaceae</taxon>
        <taxon>Calidithermus</taxon>
    </lineage>
</organism>
<reference evidence="1 2" key="1">
    <citation type="submission" date="2018-08" db="EMBL/GenBank/DDBJ databases">
        <title>Meiothermus terrae DSM 26712 genome sequencing project.</title>
        <authorList>
            <person name="Da Costa M.S."/>
            <person name="Albuquerque L."/>
            <person name="Raposo P."/>
            <person name="Froufe H.J.C."/>
            <person name="Barroso C.S."/>
            <person name="Egas C."/>
        </authorList>
    </citation>
    <scope>NUCLEOTIDE SEQUENCE [LARGE SCALE GENOMIC DNA]</scope>
    <source>
        <strain evidence="1 2">DSM 26712</strain>
    </source>
</reference>
<comment type="caution">
    <text evidence="1">The sequence shown here is derived from an EMBL/GenBank/DDBJ whole genome shotgun (WGS) entry which is preliminary data.</text>
</comment>
<dbReference type="EMBL" id="QXDL01000296">
    <property type="protein sequence ID" value="RIH77135.1"/>
    <property type="molecule type" value="Genomic_DNA"/>
</dbReference>
<gene>
    <name evidence="1" type="ORF">Mterra_03800</name>
</gene>